<dbReference type="GO" id="GO:0045944">
    <property type="term" value="P:positive regulation of transcription by RNA polymerase II"/>
    <property type="evidence" value="ECO:0007669"/>
    <property type="project" value="TreeGrafter"/>
</dbReference>
<keyword evidence="2" id="KW-0479">Metal-binding</keyword>
<feature type="domain" description="Zn(2)-C6 fungal-type" evidence="11">
    <location>
        <begin position="87"/>
        <end position="115"/>
    </location>
</feature>
<dbReference type="GO" id="GO:0006351">
    <property type="term" value="P:DNA-templated transcription"/>
    <property type="evidence" value="ECO:0007669"/>
    <property type="project" value="InterPro"/>
</dbReference>
<evidence type="ECO:0000313" key="12">
    <source>
        <dbReference type="EMBL" id="KAF2008627.1"/>
    </source>
</evidence>
<dbReference type="PANTHER" id="PTHR47782:SF12">
    <property type="entry name" value="ZN(II)2CYS6 TRANSCRIPTION FACTOR (EUROFUNG)"/>
    <property type="match status" value="1"/>
</dbReference>
<evidence type="ECO:0000256" key="5">
    <source>
        <dbReference type="ARBA" id="ARBA00023125"/>
    </source>
</evidence>
<dbReference type="InterPro" id="IPR001138">
    <property type="entry name" value="Zn2Cys6_DnaBD"/>
</dbReference>
<dbReference type="GO" id="GO:0000981">
    <property type="term" value="F:DNA-binding transcription factor activity, RNA polymerase II-specific"/>
    <property type="evidence" value="ECO:0007669"/>
    <property type="project" value="InterPro"/>
</dbReference>
<accession>A0A6A5X705</accession>
<keyword evidence="5" id="KW-0238">DNA-binding</keyword>
<keyword evidence="10" id="KW-0472">Membrane</keyword>
<dbReference type="Proteomes" id="UP000799778">
    <property type="component" value="Unassembled WGS sequence"/>
</dbReference>
<organism evidence="12 13">
    <name type="scientific">Aaosphaeria arxii CBS 175.79</name>
    <dbReference type="NCBI Taxonomy" id="1450172"/>
    <lineage>
        <taxon>Eukaryota</taxon>
        <taxon>Fungi</taxon>
        <taxon>Dikarya</taxon>
        <taxon>Ascomycota</taxon>
        <taxon>Pezizomycotina</taxon>
        <taxon>Dothideomycetes</taxon>
        <taxon>Pleosporomycetidae</taxon>
        <taxon>Pleosporales</taxon>
        <taxon>Pleosporales incertae sedis</taxon>
        <taxon>Aaosphaeria</taxon>
    </lineage>
</organism>
<feature type="compositionally biased region" description="Polar residues" evidence="9">
    <location>
        <begin position="215"/>
        <end position="226"/>
    </location>
</feature>
<dbReference type="RefSeq" id="XP_033376966.1">
    <property type="nucleotide sequence ID" value="XM_033534829.1"/>
</dbReference>
<dbReference type="GO" id="GO:0005634">
    <property type="term" value="C:nucleus"/>
    <property type="evidence" value="ECO:0007669"/>
    <property type="project" value="UniProtKB-SubCell"/>
</dbReference>
<dbReference type="PANTHER" id="PTHR47782">
    <property type="entry name" value="ZN(II)2CYS6 TRANSCRIPTION FACTOR (EUROFUNG)-RELATED"/>
    <property type="match status" value="1"/>
</dbReference>
<dbReference type="PROSITE" id="PS00463">
    <property type="entry name" value="ZN2_CY6_FUNGAL_1"/>
    <property type="match status" value="1"/>
</dbReference>
<evidence type="ECO:0000256" key="8">
    <source>
        <dbReference type="SAM" id="Coils"/>
    </source>
</evidence>
<reference evidence="12" key="1">
    <citation type="journal article" date="2020" name="Stud. Mycol.">
        <title>101 Dothideomycetes genomes: a test case for predicting lifestyles and emergence of pathogens.</title>
        <authorList>
            <person name="Haridas S."/>
            <person name="Albert R."/>
            <person name="Binder M."/>
            <person name="Bloem J."/>
            <person name="Labutti K."/>
            <person name="Salamov A."/>
            <person name="Andreopoulos B."/>
            <person name="Baker S."/>
            <person name="Barry K."/>
            <person name="Bills G."/>
            <person name="Bluhm B."/>
            <person name="Cannon C."/>
            <person name="Castanera R."/>
            <person name="Culley D."/>
            <person name="Daum C."/>
            <person name="Ezra D."/>
            <person name="Gonzalez J."/>
            <person name="Henrissat B."/>
            <person name="Kuo A."/>
            <person name="Liang C."/>
            <person name="Lipzen A."/>
            <person name="Lutzoni F."/>
            <person name="Magnuson J."/>
            <person name="Mondo S."/>
            <person name="Nolan M."/>
            <person name="Ohm R."/>
            <person name="Pangilinan J."/>
            <person name="Park H.-J."/>
            <person name="Ramirez L."/>
            <person name="Alfaro M."/>
            <person name="Sun H."/>
            <person name="Tritt A."/>
            <person name="Yoshinaga Y."/>
            <person name="Zwiers L.-H."/>
            <person name="Turgeon B."/>
            <person name="Goodwin S."/>
            <person name="Spatafora J."/>
            <person name="Crous P."/>
            <person name="Grigoriev I."/>
        </authorList>
    </citation>
    <scope>NUCLEOTIDE SEQUENCE</scope>
    <source>
        <strain evidence="12">CBS 175.79</strain>
    </source>
</reference>
<dbReference type="CDD" id="cd00067">
    <property type="entry name" value="GAL4"/>
    <property type="match status" value="1"/>
</dbReference>
<keyword evidence="10" id="KW-0812">Transmembrane</keyword>
<dbReference type="OrthoDB" id="39175at2759"/>
<feature type="coiled-coil region" evidence="8">
    <location>
        <begin position="123"/>
        <end position="150"/>
    </location>
</feature>
<comment type="subcellular location">
    <subcellularLocation>
        <location evidence="1">Nucleus</location>
    </subcellularLocation>
</comment>
<keyword evidence="4" id="KW-0805">Transcription regulation</keyword>
<feature type="region of interest" description="Disordered" evidence="9">
    <location>
        <begin position="215"/>
        <end position="240"/>
    </location>
</feature>
<dbReference type="SMART" id="SM00906">
    <property type="entry name" value="Fungal_trans"/>
    <property type="match status" value="1"/>
</dbReference>
<proteinExistence type="predicted"/>
<evidence type="ECO:0000259" key="11">
    <source>
        <dbReference type="PROSITE" id="PS50048"/>
    </source>
</evidence>
<dbReference type="Gene3D" id="4.10.240.10">
    <property type="entry name" value="Zn(2)-C6 fungal-type DNA-binding domain"/>
    <property type="match status" value="1"/>
</dbReference>
<dbReference type="InterPro" id="IPR052202">
    <property type="entry name" value="Yeast_MetPath_Reg"/>
</dbReference>
<evidence type="ECO:0000256" key="3">
    <source>
        <dbReference type="ARBA" id="ARBA00022833"/>
    </source>
</evidence>
<dbReference type="PROSITE" id="PS50048">
    <property type="entry name" value="ZN2_CY6_FUNGAL_2"/>
    <property type="match status" value="1"/>
</dbReference>
<keyword evidence="7" id="KW-0539">Nucleus</keyword>
<dbReference type="CDD" id="cd12148">
    <property type="entry name" value="fungal_TF_MHR"/>
    <property type="match status" value="1"/>
</dbReference>
<keyword evidence="13" id="KW-1185">Reference proteome</keyword>
<dbReference type="GeneID" id="54292226"/>
<dbReference type="EMBL" id="ML978082">
    <property type="protein sequence ID" value="KAF2008627.1"/>
    <property type="molecule type" value="Genomic_DNA"/>
</dbReference>
<keyword evidence="10" id="KW-1133">Transmembrane helix</keyword>
<name>A0A6A5X705_9PLEO</name>
<dbReference type="InterPro" id="IPR007219">
    <property type="entry name" value="XnlR_reg_dom"/>
</dbReference>
<protein>
    <recommendedName>
        <fullName evidence="11">Zn(2)-C6 fungal-type domain-containing protein</fullName>
    </recommendedName>
</protein>
<dbReference type="SUPFAM" id="SSF57701">
    <property type="entry name" value="Zn2/Cys6 DNA-binding domain"/>
    <property type="match status" value="1"/>
</dbReference>
<evidence type="ECO:0000256" key="2">
    <source>
        <dbReference type="ARBA" id="ARBA00022723"/>
    </source>
</evidence>
<keyword evidence="3" id="KW-0862">Zinc</keyword>
<evidence type="ECO:0000313" key="13">
    <source>
        <dbReference type="Proteomes" id="UP000799778"/>
    </source>
</evidence>
<keyword evidence="6" id="KW-0804">Transcription</keyword>
<evidence type="ECO:0000256" key="6">
    <source>
        <dbReference type="ARBA" id="ARBA00023163"/>
    </source>
</evidence>
<dbReference type="InterPro" id="IPR036864">
    <property type="entry name" value="Zn2-C6_fun-type_DNA-bd_sf"/>
</dbReference>
<dbReference type="Pfam" id="PF00172">
    <property type="entry name" value="Zn_clus"/>
    <property type="match status" value="1"/>
</dbReference>
<evidence type="ECO:0000256" key="7">
    <source>
        <dbReference type="ARBA" id="ARBA00023242"/>
    </source>
</evidence>
<feature type="transmembrane region" description="Helical" evidence="10">
    <location>
        <begin position="29"/>
        <end position="47"/>
    </location>
</feature>
<dbReference type="Pfam" id="PF04082">
    <property type="entry name" value="Fungal_trans"/>
    <property type="match status" value="1"/>
</dbReference>
<evidence type="ECO:0000256" key="10">
    <source>
        <dbReference type="SAM" id="Phobius"/>
    </source>
</evidence>
<dbReference type="SMART" id="SM00066">
    <property type="entry name" value="GAL4"/>
    <property type="match status" value="1"/>
</dbReference>
<dbReference type="AlphaFoldDB" id="A0A6A5X705"/>
<sequence>MEISGMEKNTISIASFSYMIRYVRKKIDLIRVSILLFLSVLTNQGTWGRLHPKFTKTLWCMIKHRRRHDTMSDTSSLHTAHPHASQACKRCSVNKKKCDRRLPRCTACVTADASCEAPIKAGDRRLMRHVEELRDENRELKNQIAILRRELNSRDGPVRSGDIETSLQQQAPQAIALPLPFLASNDHPILLRYSRHQTLLHFIFVEFGLQEAEFGNQSNDDSGQTSNHDESSGDINHLPSMEDTRTMIRALLESAKHGPSNLDKIVGLRQLEEDCHLVYSPGGLTAPEYAGSRFRCFTTLYLAMCMAAAANGDEIDTNNQAIACRTFGLKELASVTSREDLACVEALTLLCELAIHAPGGPNLWQLVGLATRTAIAINLHRKDDIFLPTIYPGWPVTSEDSNTVSARNQRRKDLFWALYSLDRLTVFILNRPVSIREEDIDVDLPPSTMWPEGKYATVSSEALWVHHLQARRLYGQIHGSLHGSVKPSTDEEASRHDDVIARYMQQVQQWYMKSRFNATVIPFSEESIKRHVLDDVQYHQMVMALHQPSVLIPNVSSASIATLTRSASLSVNLFHHAASRKQMNIHWVNIYHVFTSCAILIYCFREHQLRSDLIAIPQAEVTSMISRSRQALALFRGVGSLVGRYEDMFSQLVHAFETSYTFDPSAVPNPASPSSLPLTHQQTLSPLNPSNVDSDQDPSAAFAFDVDMIFDGLMPEGRTPIASASPAFAEAVLPTEQPTLLSPTYWADASQNTYMELERSDEGR</sequence>
<gene>
    <name evidence="12" type="ORF">BU24DRAFT_94379</name>
</gene>
<dbReference type="GO" id="GO:0008270">
    <property type="term" value="F:zinc ion binding"/>
    <property type="evidence" value="ECO:0007669"/>
    <property type="project" value="InterPro"/>
</dbReference>
<evidence type="ECO:0000256" key="9">
    <source>
        <dbReference type="SAM" id="MobiDB-lite"/>
    </source>
</evidence>
<dbReference type="GO" id="GO:0043565">
    <property type="term" value="F:sequence-specific DNA binding"/>
    <property type="evidence" value="ECO:0007669"/>
    <property type="project" value="TreeGrafter"/>
</dbReference>
<evidence type="ECO:0000256" key="1">
    <source>
        <dbReference type="ARBA" id="ARBA00004123"/>
    </source>
</evidence>
<evidence type="ECO:0000256" key="4">
    <source>
        <dbReference type="ARBA" id="ARBA00023015"/>
    </source>
</evidence>
<keyword evidence="8" id="KW-0175">Coiled coil</keyword>